<evidence type="ECO:0000259" key="10">
    <source>
        <dbReference type="SMART" id="SM01003"/>
    </source>
</evidence>
<dbReference type="Pfam" id="PF05222">
    <property type="entry name" value="AlaDh_PNT_N"/>
    <property type="match status" value="1"/>
</dbReference>
<dbReference type="AlphaFoldDB" id="A0A0M3I348"/>
<dbReference type="FunFam" id="3.30.360.10:FF:000008">
    <property type="entry name" value="Alpha-aminoadipic semialdehyde synthase, mitochondrial"/>
    <property type="match status" value="1"/>
</dbReference>
<dbReference type="CDD" id="cd12189">
    <property type="entry name" value="LKR_SDH_like"/>
    <property type="match status" value="1"/>
</dbReference>
<dbReference type="Pfam" id="PF16653">
    <property type="entry name" value="Sacchrp_dh_C"/>
    <property type="match status" value="1"/>
</dbReference>
<evidence type="ECO:0000256" key="4">
    <source>
        <dbReference type="ARBA" id="ARBA00022857"/>
    </source>
</evidence>
<dbReference type="Gene3D" id="3.30.360.10">
    <property type="entry name" value="Dihydrodipicolinate Reductase, domain 2"/>
    <property type="match status" value="1"/>
</dbReference>
<keyword evidence="8" id="KW-0472">Membrane</keyword>
<dbReference type="WBParaSite" id="ALUE_0001101701-mRNA-1">
    <property type="protein sequence ID" value="ALUE_0001101701-mRNA-1"/>
    <property type="gene ID" value="ALUE_0001101701"/>
</dbReference>
<proteinExistence type="inferred from homology"/>
<evidence type="ECO:0000256" key="1">
    <source>
        <dbReference type="ARBA" id="ARBA00004682"/>
    </source>
</evidence>
<evidence type="ECO:0000256" key="5">
    <source>
        <dbReference type="ARBA" id="ARBA00023002"/>
    </source>
</evidence>
<comment type="similarity">
    <text evidence="7">In the C-terminal section; belongs to the saccharopine dehydrogenase family.</text>
</comment>
<dbReference type="Proteomes" id="UP000036681">
    <property type="component" value="Unplaced"/>
</dbReference>
<keyword evidence="11" id="KW-1185">Reference proteome</keyword>
<keyword evidence="6" id="KW-0511">Multifunctional enzyme</keyword>
<dbReference type="SUPFAM" id="SSF52283">
    <property type="entry name" value="Formate/glycerate dehydrogenase catalytic domain-like"/>
    <property type="match status" value="2"/>
</dbReference>
<evidence type="ECO:0000256" key="3">
    <source>
        <dbReference type="ARBA" id="ARBA00005624"/>
    </source>
</evidence>
<protein>
    <submittedName>
        <fullName evidence="12">Saccharopine dehydrogenase</fullName>
    </submittedName>
</protein>
<dbReference type="SUPFAM" id="SSF55347">
    <property type="entry name" value="Glyceraldehyde-3-phosphate dehydrogenase-like, C-terminal domain"/>
    <property type="match status" value="1"/>
</dbReference>
<sequence>MLLKKFLGSVQVRIYKRLFTSHYVGKGNPCLGIRRETINAWERRAPLAPAHVKRLTKKGVKVLIQPSNRRVFPIQDYVAAGAIAQDDLSEAQLIISVKQVPIDQLIPDKTYAFFSHTIKAQPDNMAMLDTILHRRIRLIDYEKIVDGQGRRLVMFGRWAGYAGFIDILHGLGLRLLALGHHTPFLRIRLIDYEKIVDGQGRRLVMFGRWAGYAGFIDILHGLGLRLLALGHHTPFLHIGLAHNYRDSHMAINALRDAGYEIALNNMPRSLGPLVFVFTGTGNVSQGAQELFEHLPHEYVDVATLPKVVKKGQLNKVYGCVVGRHDHLVHKNGAPFDAQEFEKYPERFLSRFATEIAPYASVIINGVYWDANAARLLFIMIYSGNLNLILVYLNILYDDYFRKALHQRRIFYAQVLQIAPYASVIINGVYWDANAARLITIPDAKHLLTPKTTFPEVPGCPTLPHRLIALCDISADPGGSMEFMRECTTIDKPFTIYDADFNQCSDSFDTPSGCLVCSIDNMPAQMPFEATEAFGDLLYPYIIDMVLNCSTDQAYNQLHCCEDIKGAIITDAGSLTPPYEYIAELRLKSLSAHKCRITGDAKKRVLLLGAGLVSDPVAQYYSTKKDVTLTVATESLCDGQRLANFGDNICSNVIDISKEVAQLENLIRAKDASVTIINESGLDPGIDHMLAMQCFDRVGEHGGKVISFVSFCGGLPAPEFSDNPLRYKFSWSPKGVLMALMNGARYLDNERLIEIDGNCAVLDNLYPISFMPGFNLIGYPNRDSINYAAIYGLDSECKTLLRGTLRYKGFVEAVKALKEVGLLNTEPNPIFNSATGPDVSWKQIVASLFNQPADIFTESLQRIVAEKLGKERRIEMNALIELGLFTEDIIERQGSALDTLAIYLARKLAFDETERDLVILHHDIDVQLPGGMKERHKIQLVVYGQPNGFSAMAKTVGYTTAIISNMLLNGEIQRKGVVRPTSKDVYRPALRRLKDFGIEATETVTVL</sequence>
<feature type="transmembrane region" description="Helical" evidence="8">
    <location>
        <begin position="374"/>
        <end position="396"/>
    </location>
</feature>
<evidence type="ECO:0000256" key="7">
    <source>
        <dbReference type="ARBA" id="ARBA00025744"/>
    </source>
</evidence>
<dbReference type="GO" id="GO:0019878">
    <property type="term" value="P:lysine biosynthetic process via aminoadipic acid"/>
    <property type="evidence" value="ECO:0007669"/>
    <property type="project" value="TreeGrafter"/>
</dbReference>
<dbReference type="InterPro" id="IPR051168">
    <property type="entry name" value="AASS"/>
</dbReference>
<dbReference type="SMART" id="SM01003">
    <property type="entry name" value="AlaDh_PNT_N"/>
    <property type="match status" value="1"/>
</dbReference>
<evidence type="ECO:0000259" key="9">
    <source>
        <dbReference type="SMART" id="SM01002"/>
    </source>
</evidence>
<accession>A0A0M3I348</accession>
<reference evidence="12" key="1">
    <citation type="submission" date="2016-05" db="UniProtKB">
        <authorList>
            <consortium name="WormBaseParasite"/>
        </authorList>
    </citation>
    <scope>IDENTIFICATION</scope>
</reference>
<dbReference type="Gene3D" id="1.10.1870.10">
    <property type="entry name" value="Domain 3, Saccharopine reductase"/>
    <property type="match status" value="1"/>
</dbReference>
<evidence type="ECO:0000256" key="8">
    <source>
        <dbReference type="SAM" id="Phobius"/>
    </source>
</evidence>
<comment type="pathway">
    <text evidence="2">Amino-acid degradation; L-lysine degradation via saccharopine pathway; glutaryl-CoA from L-lysine: step 2/6.</text>
</comment>
<dbReference type="SMART" id="SM01002">
    <property type="entry name" value="AlaDh_PNT_C"/>
    <property type="match status" value="1"/>
</dbReference>
<keyword evidence="4" id="KW-0521">NADP</keyword>
<dbReference type="GO" id="GO:0004753">
    <property type="term" value="F:saccharopine dehydrogenase activity"/>
    <property type="evidence" value="ECO:0007669"/>
    <property type="project" value="TreeGrafter"/>
</dbReference>
<keyword evidence="5" id="KW-0560">Oxidoreductase</keyword>
<feature type="domain" description="Alanine dehydrogenase/pyridine nucleotide transhydrogenase N-terminal" evidence="10">
    <location>
        <begin position="32"/>
        <end position="162"/>
    </location>
</feature>
<evidence type="ECO:0000256" key="6">
    <source>
        <dbReference type="ARBA" id="ARBA00023268"/>
    </source>
</evidence>
<dbReference type="InterPro" id="IPR005097">
    <property type="entry name" value="Sacchrp_dh_NADP-bd"/>
</dbReference>
<comment type="pathway">
    <text evidence="1">Amino-acid degradation; L-lysine degradation via saccharopine pathway; glutaryl-CoA from L-lysine: step 1/6.</text>
</comment>
<evidence type="ECO:0000256" key="2">
    <source>
        <dbReference type="ARBA" id="ARBA00004720"/>
    </source>
</evidence>
<dbReference type="Gene3D" id="3.40.50.720">
    <property type="entry name" value="NAD(P)-binding Rossmann-like Domain"/>
    <property type="match status" value="3"/>
</dbReference>
<dbReference type="GO" id="GO:0005737">
    <property type="term" value="C:cytoplasm"/>
    <property type="evidence" value="ECO:0007669"/>
    <property type="project" value="TreeGrafter"/>
</dbReference>
<organism evidence="11 12">
    <name type="scientific">Ascaris lumbricoides</name>
    <name type="common">Giant roundworm</name>
    <dbReference type="NCBI Taxonomy" id="6252"/>
    <lineage>
        <taxon>Eukaryota</taxon>
        <taxon>Metazoa</taxon>
        <taxon>Ecdysozoa</taxon>
        <taxon>Nematoda</taxon>
        <taxon>Chromadorea</taxon>
        <taxon>Rhabditida</taxon>
        <taxon>Spirurina</taxon>
        <taxon>Ascaridomorpha</taxon>
        <taxon>Ascaridoidea</taxon>
        <taxon>Ascarididae</taxon>
        <taxon>Ascaris</taxon>
    </lineage>
</organism>
<dbReference type="FunFam" id="3.40.50.720:FF:000087">
    <property type="entry name" value="alpha-aminoadipic semialdehyde synthase, mitochondrial"/>
    <property type="match status" value="1"/>
</dbReference>
<evidence type="ECO:0000313" key="12">
    <source>
        <dbReference type="WBParaSite" id="ALUE_0001101701-mRNA-1"/>
    </source>
</evidence>
<keyword evidence="8" id="KW-0812">Transmembrane</keyword>
<dbReference type="InterPro" id="IPR032095">
    <property type="entry name" value="Sacchrp_dh-like_C"/>
</dbReference>
<dbReference type="InterPro" id="IPR007698">
    <property type="entry name" value="AlaDH/PNT_NAD(H)-bd"/>
</dbReference>
<keyword evidence="8" id="KW-1133">Transmembrane helix</keyword>
<dbReference type="PANTHER" id="PTHR11133">
    <property type="entry name" value="SACCHAROPINE DEHYDROGENASE"/>
    <property type="match status" value="1"/>
</dbReference>
<feature type="transmembrane region" description="Helical" evidence="8">
    <location>
        <begin position="408"/>
        <end position="430"/>
    </location>
</feature>
<dbReference type="PANTHER" id="PTHR11133:SF22">
    <property type="entry name" value="ALPHA-AMINOADIPIC SEMIALDEHYDE SYNTHASE, MITOCHONDRIAL"/>
    <property type="match status" value="1"/>
</dbReference>
<feature type="domain" description="Alanine dehydrogenase/pyridine nucleotide transhydrogenase NAD(H)-binding" evidence="9">
    <location>
        <begin position="253"/>
        <end position="517"/>
    </location>
</feature>
<dbReference type="InterPro" id="IPR007886">
    <property type="entry name" value="AlaDH/PNT_N"/>
</dbReference>
<evidence type="ECO:0000313" key="11">
    <source>
        <dbReference type="Proteomes" id="UP000036681"/>
    </source>
</evidence>
<name>A0A0M3I348_ASCLU</name>
<comment type="similarity">
    <text evidence="3">In the N-terminal section; belongs to the AlaDH/PNT family.</text>
</comment>
<dbReference type="Pfam" id="PF03435">
    <property type="entry name" value="Sacchrp_dh_NADP"/>
    <property type="match status" value="1"/>
</dbReference>